<feature type="compositionally biased region" description="Polar residues" evidence="7">
    <location>
        <begin position="1188"/>
        <end position="1205"/>
    </location>
</feature>
<protein>
    <recommendedName>
        <fullName evidence="3">HECT-type E3 ubiquitin transferase</fullName>
        <ecNumber evidence="3">2.3.2.26</ecNumber>
    </recommendedName>
</protein>
<dbReference type="EC" id="2.3.2.26" evidence="3"/>
<comment type="catalytic activity">
    <reaction evidence="1">
        <text>S-ubiquitinyl-[E2 ubiquitin-conjugating enzyme]-L-cysteine + [acceptor protein]-L-lysine = [E2 ubiquitin-conjugating enzyme]-L-cysteine + N(6)-ubiquitinyl-[acceptor protein]-L-lysine.</text>
        <dbReference type="EC" id="2.3.2.26"/>
    </reaction>
</comment>
<dbReference type="InterPro" id="IPR045322">
    <property type="entry name" value="HECTD1/TRIP12-like"/>
</dbReference>
<evidence type="ECO:0000313" key="9">
    <source>
        <dbReference type="EMBL" id="KAF3894935.1"/>
    </source>
</evidence>
<dbReference type="SUPFAM" id="SSF48371">
    <property type="entry name" value="ARM repeat"/>
    <property type="match status" value="1"/>
</dbReference>
<evidence type="ECO:0000256" key="4">
    <source>
        <dbReference type="ARBA" id="ARBA00022679"/>
    </source>
</evidence>
<evidence type="ECO:0000256" key="6">
    <source>
        <dbReference type="PROSITE-ProRule" id="PRU00104"/>
    </source>
</evidence>
<feature type="compositionally biased region" description="Acidic residues" evidence="7">
    <location>
        <begin position="909"/>
        <end position="927"/>
    </location>
</feature>
<feature type="compositionally biased region" description="Low complexity" evidence="7">
    <location>
        <begin position="178"/>
        <end position="190"/>
    </location>
</feature>
<sequence>MSACLYIHGGHRCSAATVWPPDTTPYRQKNSAYTHSPARARRTRQRTRTPSLASQLGQLAPKGRQTGASEVPGTCNLAAARGKSDVPVTCGSFLFGGDGASWRLFVCLFLPFSNVNRRTPDHRRRQLRLSPPLDQDRTSTASSRRPEPVRSALSSLDQSGQPAEKKAAVGASSPRVTRSAARLAAGSAASVPESTSPPNPAPQTRKRKAPSRREAARTDPEVPPSPQPASRSKRQKLTPARQPASRHSARQSAAMSQPRSPGGSEERPKSVAASSSSSKSRTSRNRKTTRDSSQHVSPPRRQKKRGKRDTDVEMKDGTEQRKEKANEKDDEETSPTSDSHEEANQMDTAEDDEHESFRNGIFGSGGHFGLQSTLRALSGMMSGMSSRLRDILSNLKTKEDPSVQLIALQELSDLLLVSNEDNLAGHFSPDPYVHELVNLMQPNDFGEENPEIMLLACRCLANMMEAIRGSAGSVVQGGAVPILCQKLLDIQFIDLAEQALSTLAKISVDFPASIVREGGLTACLTYLDFFPTSTQRTAVTTAANCCRNVPQDSFPVVKDVMPILLNVLSSSDQKVVEQGCLCVCRVVESFRYRPEQLEELIEPDLLRAVLRLLLPGTTNLIGPHIHTYFLRILGIICKSSPRLSVELLKMNIVDTLYQILTGVSPPSDESIGPAKSDTVHIMQALIHRPREQVYETLNIVYELLPAASKGSVVLLDDQLRFTLGGGPLPLSATPKIKAMGEKRLELLKQCQPEIKRFATILLPTLTDVYSSTVNLRVRQKVLLAQLKMVQALDVNIIEEALRSVPYASFLAGILSQKDHISLVALALQCAELLYERLRDIYQYQFHREGVINEIKALATASVLDKADKSAEEKSSSVLGSKHHLSHDDGVNHGHDNDSGNEHDIQDDIHDQEDESNDDDDLIGDYPDDPEHHDEHDHEHDDVSDSEASSIVHPPAQSLDSTLQDLITNGAKHFLELYEESKTAGMHEKAEVVLATLRGLTKKIEDCYKAPVVGNRGFKLFSELAAYFDQDALDSITSYELLNSGIIRVLVDVIENSKGQAGADFLKAFKCSQSSLKHGSERKSAFGAFIHQLQDLLSRTENFEVVTVHHNAFDSRSTLSMLSKQIRLRLVAEESSNIPKPYKNMMVSIHAIANFKTLDDYLRPRISLSERPRHSRHRDPTFPHLHGGTNPQDPESASRGSDTGSPHLSDFPSYRLPTGRDSSNGTSSRGTNKGRPARHSTLQGSGNGEREGVGRRRSARHQPPPPPMESDDTDGPLECADEPNGSDDEEDDEERDTLDTIVDDIDDDLSEDDVPDPSAVNMEVASTGKVTARKEDGTRVSTPSQSTPVAKSSTASLARSSPHSFGRSLSMASRSFTSYAAAMLAMPQDWHIEFVVNGKPITNDTTIYRAVQCNRANDNSSPARNVWSTVHTIYFRRAQGPPPPEPTTLTPASTNVSAMVDDIDMPESLNNVPTTASILRLLRALHNLNSQSDDELANDSGVIGITPEPPSQFINTKLTAKLNRQLEEPLIVASSCLPSWSEDLGRHFAFLFPFETRHLFLQSTSFGYARSMVRWQGSQSNDDGQRERRRDDRAYSGRLQRQKVRISRTRILESAMKVLELYGSSPSVLEIEYFEEVGTGLGPTLEFYSTVSKEFAKRKLKLWRDSESSGDGEYVDNKLGLFPAPMSQEQALQEAGKKQLQYFKALGKFVARSMLDSRIIDIGFNPLFFSVGRGAYAKKPPSIGSVKRVDAELANSLKFLKKFADKAAAIKADTSLSATEAACAMEQCEVDDTKLADLGLDFTLPGYPHIKLIPNGQNTPITMSNVGLYIDRVIDMTLGTGIKAQLDAFAAGFSQVFLYSSLKTFTPDELVMLFGQVDENWSIETLMDSIKADHGFNMDSRSVRNLLATLSEFNLQQRRDFLQFVTGSPKLPIGGFKGLTPMFTVVCRPSEPPYTPDDYLPSVMTCVNYLKLPDYSSAEVLLNKLSIAMREGQGAFHLS</sequence>
<dbReference type="PANTHER" id="PTHR45670">
    <property type="entry name" value="E3 UBIQUITIN-PROTEIN LIGASE TRIP12"/>
    <property type="match status" value="1"/>
</dbReference>
<keyword evidence="9" id="KW-0436">Ligase</keyword>
<dbReference type="PROSITE" id="PS50237">
    <property type="entry name" value="HECT"/>
    <property type="match status" value="1"/>
</dbReference>
<dbReference type="GO" id="GO:0043161">
    <property type="term" value="P:proteasome-mediated ubiquitin-dependent protein catabolic process"/>
    <property type="evidence" value="ECO:0007669"/>
    <property type="project" value="TreeGrafter"/>
</dbReference>
<feature type="compositionally biased region" description="Basic residues" evidence="7">
    <location>
        <begin position="298"/>
        <end position="307"/>
    </location>
</feature>
<feature type="region of interest" description="Disordered" evidence="7">
    <location>
        <begin position="871"/>
        <end position="959"/>
    </location>
</feature>
<feature type="compositionally biased region" description="Polar residues" evidence="7">
    <location>
        <begin position="152"/>
        <end position="161"/>
    </location>
</feature>
<dbReference type="InterPro" id="IPR057948">
    <property type="entry name" value="TPR_TRIP12_N"/>
</dbReference>
<feature type="compositionally biased region" description="Basic residues" evidence="7">
    <location>
        <begin position="38"/>
        <end position="47"/>
    </location>
</feature>
<dbReference type="InterPro" id="IPR016024">
    <property type="entry name" value="ARM-type_fold"/>
</dbReference>
<dbReference type="GO" id="GO:0000209">
    <property type="term" value="P:protein polyubiquitination"/>
    <property type="evidence" value="ECO:0007669"/>
    <property type="project" value="TreeGrafter"/>
</dbReference>
<dbReference type="PANTHER" id="PTHR45670:SF1">
    <property type="entry name" value="E3 UBIQUITIN-PROTEIN LIGASE HECTD1"/>
    <property type="match status" value="1"/>
</dbReference>
<evidence type="ECO:0000313" key="10">
    <source>
        <dbReference type="Proteomes" id="UP000749309"/>
    </source>
</evidence>
<dbReference type="Pfam" id="PF25579">
    <property type="entry name" value="TPR_TRIP12_N"/>
    <property type="match status" value="1"/>
</dbReference>
<feature type="compositionally biased region" description="Basic and acidic residues" evidence="7">
    <location>
        <begin position="928"/>
        <end position="942"/>
    </location>
</feature>
<dbReference type="Pfam" id="PF00632">
    <property type="entry name" value="HECT"/>
    <property type="match status" value="1"/>
</dbReference>
<dbReference type="Gene3D" id="3.90.1750.10">
    <property type="entry name" value="Hect, E3 ligase catalytic domains"/>
    <property type="match status" value="1"/>
</dbReference>
<feature type="compositionally biased region" description="Polar residues" evidence="7">
    <location>
        <begin position="1219"/>
        <end position="1230"/>
    </location>
</feature>
<evidence type="ECO:0000256" key="2">
    <source>
        <dbReference type="ARBA" id="ARBA00006331"/>
    </source>
</evidence>
<evidence type="ECO:0000256" key="1">
    <source>
        <dbReference type="ARBA" id="ARBA00000885"/>
    </source>
</evidence>
<feature type="compositionally biased region" description="Acidic residues" evidence="7">
    <location>
        <begin position="1268"/>
        <end position="1314"/>
    </location>
</feature>
<dbReference type="GO" id="GO:0016874">
    <property type="term" value="F:ligase activity"/>
    <property type="evidence" value="ECO:0007669"/>
    <property type="project" value="UniProtKB-KW"/>
</dbReference>
<feature type="region of interest" description="Disordered" evidence="7">
    <location>
        <begin position="26"/>
        <end position="54"/>
    </location>
</feature>
<keyword evidence="5 6" id="KW-0833">Ubl conjugation pathway</keyword>
<evidence type="ECO:0000256" key="3">
    <source>
        <dbReference type="ARBA" id="ARBA00012485"/>
    </source>
</evidence>
<feature type="active site" description="Glycyl thioester intermediate" evidence="6">
    <location>
        <position position="1965"/>
    </location>
</feature>
<dbReference type="SUPFAM" id="SSF56204">
    <property type="entry name" value="Hect, E3 ligase catalytic domain"/>
    <property type="match status" value="1"/>
</dbReference>
<dbReference type="GO" id="GO:0061630">
    <property type="term" value="F:ubiquitin protein ligase activity"/>
    <property type="evidence" value="ECO:0007669"/>
    <property type="project" value="UniProtKB-EC"/>
</dbReference>
<feature type="compositionally biased region" description="Basic and acidic residues" evidence="7">
    <location>
        <begin position="885"/>
        <end position="908"/>
    </location>
</feature>
<feature type="compositionally biased region" description="Polar residues" evidence="7">
    <location>
        <begin position="1338"/>
        <end position="1362"/>
    </location>
</feature>
<feature type="region of interest" description="Disordered" evidence="7">
    <location>
        <begin position="1168"/>
        <end position="1367"/>
    </location>
</feature>
<accession>A0A9P4YHB2</accession>
<dbReference type="SMART" id="SM00119">
    <property type="entry name" value="HECTc"/>
    <property type="match status" value="1"/>
</dbReference>
<dbReference type="CDD" id="cd00078">
    <property type="entry name" value="HECTc"/>
    <property type="match status" value="1"/>
</dbReference>
<dbReference type="Gene3D" id="3.30.2410.10">
    <property type="entry name" value="Hect, E3 ligase catalytic domain"/>
    <property type="match status" value="1"/>
</dbReference>
<feature type="domain" description="HECT" evidence="8">
    <location>
        <begin position="1641"/>
        <end position="1998"/>
    </location>
</feature>
<feature type="compositionally biased region" description="Basic and acidic residues" evidence="7">
    <location>
        <begin position="211"/>
        <end position="220"/>
    </location>
</feature>
<gene>
    <name evidence="9" type="ORF">GY632_3522</name>
</gene>
<keyword evidence="4" id="KW-0808">Transferase</keyword>
<comment type="similarity">
    <text evidence="2">Belongs to the UPL family. K-HECT subfamily.</text>
</comment>
<dbReference type="Proteomes" id="UP000749309">
    <property type="component" value="Unassembled WGS sequence"/>
</dbReference>
<organism evidence="9 10">
    <name type="scientific">Trichophyton interdigitale</name>
    <dbReference type="NCBI Taxonomy" id="101480"/>
    <lineage>
        <taxon>Eukaryota</taxon>
        <taxon>Fungi</taxon>
        <taxon>Dikarya</taxon>
        <taxon>Ascomycota</taxon>
        <taxon>Pezizomycotina</taxon>
        <taxon>Eurotiomycetes</taxon>
        <taxon>Eurotiomycetidae</taxon>
        <taxon>Onygenales</taxon>
        <taxon>Arthrodermataceae</taxon>
        <taxon>Trichophyton</taxon>
    </lineage>
</organism>
<proteinExistence type="inferred from homology"/>
<dbReference type="InterPro" id="IPR035983">
    <property type="entry name" value="Hect_E3_ubiquitin_ligase"/>
</dbReference>
<reference evidence="9" key="1">
    <citation type="submission" date="2020-03" db="EMBL/GenBank/DDBJ databases">
        <title>Whole Genome Sequence of Trichophyton interdigitale from India.</title>
        <authorList>
            <person name="Kumar P."/>
        </authorList>
    </citation>
    <scope>NUCLEOTIDE SEQUENCE</scope>
    <source>
        <strain evidence="9">UCMS-IGIB-CI14</strain>
    </source>
</reference>
<dbReference type="InterPro" id="IPR011989">
    <property type="entry name" value="ARM-like"/>
</dbReference>
<evidence type="ECO:0000256" key="5">
    <source>
        <dbReference type="ARBA" id="ARBA00022786"/>
    </source>
</evidence>
<feature type="compositionally biased region" description="Basic and acidic residues" evidence="7">
    <location>
        <begin position="308"/>
        <end position="327"/>
    </location>
</feature>
<comment type="caution">
    <text evidence="9">The sequence shown here is derived from an EMBL/GenBank/DDBJ whole genome shotgun (WGS) entry which is preliminary data.</text>
</comment>
<dbReference type="EMBL" id="JAAQVJ010000102">
    <property type="protein sequence ID" value="KAF3894935.1"/>
    <property type="molecule type" value="Genomic_DNA"/>
</dbReference>
<dbReference type="GO" id="GO:0016607">
    <property type="term" value="C:nuclear speck"/>
    <property type="evidence" value="ECO:0007669"/>
    <property type="project" value="TreeGrafter"/>
</dbReference>
<feature type="region of interest" description="Disordered" evidence="7">
    <location>
        <begin position="119"/>
        <end position="362"/>
    </location>
</feature>
<dbReference type="Gene3D" id="1.25.10.10">
    <property type="entry name" value="Leucine-rich Repeat Variant"/>
    <property type="match status" value="1"/>
</dbReference>
<dbReference type="InterPro" id="IPR000569">
    <property type="entry name" value="HECT_dom"/>
</dbReference>
<evidence type="ECO:0000256" key="7">
    <source>
        <dbReference type="SAM" id="MobiDB-lite"/>
    </source>
</evidence>
<name>A0A9P4YHB2_9EURO</name>
<evidence type="ECO:0000259" key="8">
    <source>
        <dbReference type="PROSITE" id="PS50237"/>
    </source>
</evidence>
<feature type="compositionally biased region" description="Polar residues" evidence="7">
    <location>
        <begin position="250"/>
        <end position="259"/>
    </location>
</feature>